<protein>
    <recommendedName>
        <fullName evidence="4">PPPDE domain-containing protein</fullName>
    </recommendedName>
</protein>
<evidence type="ECO:0000313" key="2">
    <source>
        <dbReference type="EMBL" id="EFC41105.1"/>
    </source>
</evidence>
<evidence type="ECO:0000256" key="1">
    <source>
        <dbReference type="SAM" id="MobiDB-lite"/>
    </source>
</evidence>
<dbReference type="VEuPathDB" id="AmoebaDB:NAEGRDRAFT_80841"/>
<dbReference type="EMBL" id="GG738888">
    <property type="protein sequence ID" value="EFC41105.1"/>
    <property type="molecule type" value="Genomic_DNA"/>
</dbReference>
<dbReference type="Proteomes" id="UP000006671">
    <property type="component" value="Unassembled WGS sequence"/>
</dbReference>
<dbReference type="Gene3D" id="3.90.1720.30">
    <property type="entry name" value="PPPDE domains"/>
    <property type="match status" value="1"/>
</dbReference>
<feature type="compositionally biased region" description="Polar residues" evidence="1">
    <location>
        <begin position="153"/>
        <end position="168"/>
    </location>
</feature>
<dbReference type="RefSeq" id="XP_002673849.1">
    <property type="nucleotide sequence ID" value="XM_002673803.1"/>
</dbReference>
<proteinExistence type="predicted"/>
<dbReference type="InterPro" id="IPR042266">
    <property type="entry name" value="PPPDE_sf"/>
</dbReference>
<keyword evidence="3" id="KW-1185">Reference proteome</keyword>
<dbReference type="AlphaFoldDB" id="D2VQ24"/>
<name>D2VQ24_NAEGR</name>
<evidence type="ECO:0000313" key="3">
    <source>
        <dbReference type="Proteomes" id="UP000006671"/>
    </source>
</evidence>
<dbReference type="OMA" id="AFDRSFC"/>
<sequence>MGNYFSQDSLESFNVGKGSDSANSVPTRAITDKPINNCDNNDLINLMREFKYQNSLIEKLLINNTMFHGHVFKDLAKAIVTGDRSTIDDEKQYIIARLSKLYDVDQGSMSSFVDSVVEAKIRKDIENGSGRKNTFAAMEQRYNPAYQFDSVPTTGTQSDIGTNSNNVHLPSDDSDFDSRTPFDEEKLNDWEKQGIEHCKKNLSEYYKTLNERGKSFKSANLTGDLDLDAQNLTCKDRFLYNTFCSRILANPNRRKMEKPPYVAVKLVISELQGNNFIRSVLSKIVTTEFGILHTGIMIGEWKFDWYNNSLISVRTDKNIESSNSIAVIDLGFLRTKNQIMDAFLKITDICCTFNAKKTYSQLDCNCQHFVSQVLDALSLSRPSGKTFDNYFSDLKKGNTSRKFYYTETLKAFIQNLDYENEFTKLDTMIFENRKTLDEFCHWLNSIGYFETDAGEGDYKLLKAFDRSFCIAGDAEGSTIVDYSSYSGVKDNSFFSKNGDRYETTIHKIEYNVQDLDFTPHIPNR</sequence>
<accession>D2VQ24</accession>
<feature type="region of interest" description="Disordered" evidence="1">
    <location>
        <begin position="153"/>
        <end position="178"/>
    </location>
</feature>
<organism evidence="3">
    <name type="scientific">Naegleria gruberi</name>
    <name type="common">Amoeba</name>
    <dbReference type="NCBI Taxonomy" id="5762"/>
    <lineage>
        <taxon>Eukaryota</taxon>
        <taxon>Discoba</taxon>
        <taxon>Heterolobosea</taxon>
        <taxon>Tetramitia</taxon>
        <taxon>Eutetramitia</taxon>
        <taxon>Vahlkampfiidae</taxon>
        <taxon>Naegleria</taxon>
    </lineage>
</organism>
<gene>
    <name evidence="2" type="ORF">NAEGRDRAFT_80841</name>
</gene>
<dbReference type="OrthoDB" id="10255738at2759"/>
<dbReference type="InParanoid" id="D2VQ24"/>
<dbReference type="GeneID" id="8855975"/>
<reference evidence="2 3" key="1">
    <citation type="journal article" date="2010" name="Cell">
        <title>The genome of Naegleria gruberi illuminates early eukaryotic versatility.</title>
        <authorList>
            <person name="Fritz-Laylin L.K."/>
            <person name="Prochnik S.E."/>
            <person name="Ginger M.L."/>
            <person name="Dacks J.B."/>
            <person name="Carpenter M.L."/>
            <person name="Field M.C."/>
            <person name="Kuo A."/>
            <person name="Paredez A."/>
            <person name="Chapman J."/>
            <person name="Pham J."/>
            <person name="Shu S."/>
            <person name="Neupane R."/>
            <person name="Cipriano M."/>
            <person name="Mancuso J."/>
            <person name="Tu H."/>
            <person name="Salamov A."/>
            <person name="Lindquist E."/>
            <person name="Shapiro H."/>
            <person name="Lucas S."/>
            <person name="Grigoriev I.V."/>
            <person name="Cande W.Z."/>
            <person name="Fulton C."/>
            <person name="Rokhsar D.S."/>
            <person name="Dawson S.C."/>
        </authorList>
    </citation>
    <scope>NUCLEOTIDE SEQUENCE [LARGE SCALE GENOMIC DNA]</scope>
    <source>
        <strain evidence="2 3">NEG-M</strain>
    </source>
</reference>
<evidence type="ECO:0008006" key="4">
    <source>
        <dbReference type="Google" id="ProtNLM"/>
    </source>
</evidence>
<dbReference type="KEGG" id="ngr:NAEGRDRAFT_80841"/>